<dbReference type="AlphaFoldDB" id="A0A1H7ZGM3"/>
<protein>
    <submittedName>
        <fullName evidence="1">2'-5' RNA ligase</fullName>
    </submittedName>
</protein>
<organism evidence="1 2">
    <name type="scientific">Olivibacter domesticus</name>
    <name type="common">Pseudosphingobacterium domesticum</name>
    <dbReference type="NCBI Taxonomy" id="407022"/>
    <lineage>
        <taxon>Bacteria</taxon>
        <taxon>Pseudomonadati</taxon>
        <taxon>Bacteroidota</taxon>
        <taxon>Sphingobacteriia</taxon>
        <taxon>Sphingobacteriales</taxon>
        <taxon>Sphingobacteriaceae</taxon>
        <taxon>Olivibacter</taxon>
    </lineage>
</organism>
<dbReference type="GO" id="GO:0016874">
    <property type="term" value="F:ligase activity"/>
    <property type="evidence" value="ECO:0007669"/>
    <property type="project" value="UniProtKB-KW"/>
</dbReference>
<reference evidence="2" key="1">
    <citation type="submission" date="2016-10" db="EMBL/GenBank/DDBJ databases">
        <authorList>
            <person name="Varghese N."/>
            <person name="Submissions S."/>
        </authorList>
    </citation>
    <scope>NUCLEOTIDE SEQUENCE [LARGE SCALE GENOMIC DNA]</scope>
    <source>
        <strain evidence="2">DSM 18733</strain>
    </source>
</reference>
<sequence length="195" mass="22867">MATQNLYFVAIIPPQNIREEATVIKRDFAEHYNSHKALRVIPHITLKAPFKLYASAHTQLLNWFGEIPTSIDPFLVELKNFGAFANKDKPVIFINPVVNDYLIQLQSTIIHDFEKHYPQIRVSFLEHHFKPHMTVAYRDLELDAYERAWEVYKDKEYEAAFEVSDFCLLQHDSKQWNLIASRKLKADASFIPKSF</sequence>
<name>A0A1H7ZGM3_OLID1</name>
<dbReference type="Proteomes" id="UP000199421">
    <property type="component" value="Unassembled WGS sequence"/>
</dbReference>
<dbReference type="OrthoDB" id="1951600at2"/>
<evidence type="ECO:0000313" key="2">
    <source>
        <dbReference type="Proteomes" id="UP000199421"/>
    </source>
</evidence>
<dbReference type="RefSeq" id="WP_093332875.1">
    <property type="nucleotide sequence ID" value="NZ_FOAF01000016.1"/>
</dbReference>
<dbReference type="STRING" id="407022.SAMN05661044_05516"/>
<dbReference type="Pfam" id="PF13563">
    <property type="entry name" value="2_5_RNA_ligase2"/>
    <property type="match status" value="1"/>
</dbReference>
<proteinExistence type="predicted"/>
<dbReference type="Gene3D" id="3.90.1140.10">
    <property type="entry name" value="Cyclic phosphodiesterase"/>
    <property type="match status" value="1"/>
</dbReference>
<dbReference type="PANTHER" id="PTHR40037:SF1">
    <property type="entry name" value="PHOSPHOESTERASE SAOUHSC_00951-RELATED"/>
    <property type="match status" value="1"/>
</dbReference>
<dbReference type="EMBL" id="FOAF01000016">
    <property type="protein sequence ID" value="SEM56678.1"/>
    <property type="molecule type" value="Genomic_DNA"/>
</dbReference>
<dbReference type="SUPFAM" id="SSF55144">
    <property type="entry name" value="LigT-like"/>
    <property type="match status" value="1"/>
</dbReference>
<gene>
    <name evidence="1" type="ORF">SAMN05661044_05516</name>
</gene>
<evidence type="ECO:0000313" key="1">
    <source>
        <dbReference type="EMBL" id="SEM56678.1"/>
    </source>
</evidence>
<dbReference type="InterPro" id="IPR050580">
    <property type="entry name" value="2H_phosphoesterase_YjcG-like"/>
</dbReference>
<keyword evidence="2" id="KW-1185">Reference proteome</keyword>
<accession>A0A1H7ZGM3</accession>
<dbReference type="InterPro" id="IPR009097">
    <property type="entry name" value="Cyclic_Pdiesterase"/>
</dbReference>
<dbReference type="PANTHER" id="PTHR40037">
    <property type="entry name" value="PHOSPHOESTERASE YJCG-RELATED"/>
    <property type="match status" value="1"/>
</dbReference>
<keyword evidence="1" id="KW-0436">Ligase</keyword>